<keyword evidence="10" id="KW-0325">Glycoprotein</keyword>
<dbReference type="WBParaSite" id="PSAMB.scaffold723size42728.g8179.t1">
    <property type="protein sequence ID" value="PSAMB.scaffold723size42728.g8179.t1"/>
    <property type="gene ID" value="PSAMB.scaffold723size42728.g8179"/>
</dbReference>
<evidence type="ECO:0000256" key="14">
    <source>
        <dbReference type="SAM" id="MobiDB-lite"/>
    </source>
</evidence>
<dbReference type="Gene3D" id="2.60.470.10">
    <property type="entry name" value="Acid-sensing ion channels like domains"/>
    <property type="match status" value="1"/>
</dbReference>
<keyword evidence="5 13" id="KW-0812">Transmembrane</keyword>
<evidence type="ECO:0000256" key="10">
    <source>
        <dbReference type="ARBA" id="ARBA00023180"/>
    </source>
</evidence>
<evidence type="ECO:0000313" key="17">
    <source>
        <dbReference type="WBParaSite" id="PSAMB.scaffold723size42728.g8179.t1"/>
    </source>
</evidence>
<keyword evidence="7" id="KW-0915">Sodium</keyword>
<comment type="subcellular location">
    <subcellularLocation>
        <location evidence="1">Membrane</location>
        <topology evidence="1">Multi-pass membrane protein</topology>
    </subcellularLocation>
</comment>
<keyword evidence="9 15" id="KW-0472">Membrane</keyword>
<evidence type="ECO:0000256" key="9">
    <source>
        <dbReference type="ARBA" id="ARBA00023136"/>
    </source>
</evidence>
<evidence type="ECO:0000256" key="15">
    <source>
        <dbReference type="SAM" id="Phobius"/>
    </source>
</evidence>
<evidence type="ECO:0000256" key="1">
    <source>
        <dbReference type="ARBA" id="ARBA00004141"/>
    </source>
</evidence>
<evidence type="ECO:0000256" key="13">
    <source>
        <dbReference type="RuleBase" id="RU000679"/>
    </source>
</evidence>
<dbReference type="GO" id="GO:0015280">
    <property type="term" value="F:ligand-gated sodium channel activity"/>
    <property type="evidence" value="ECO:0007669"/>
    <property type="project" value="TreeGrafter"/>
</dbReference>
<evidence type="ECO:0000256" key="5">
    <source>
        <dbReference type="ARBA" id="ARBA00022692"/>
    </source>
</evidence>
<feature type="transmembrane region" description="Helical" evidence="15">
    <location>
        <begin position="452"/>
        <end position="475"/>
    </location>
</feature>
<sequence>MATSFGKKSHHLHLGDYEADMFTGITTYHGLVRIYNSMNWLSRWFWITVVVTSFSLFLLQAYQLLLMLDSKPTLTQINFNIPKNGIVFPSITICNFNPTMKSKVAKYNMSEEVQEYIQTAYAEVESLDDYFTNTTKLAYLHQKYTEYVSNYNLAHPANESWRLEKFFFDTGFTCNDMLLECTFAGRTINCCDYVTEVMTDIGKCFRFGGNIQQKSLLRQVISGSSYGLHILIDIQKNETNAIDLLNYLDSGIKFYVHPDGILPVLSSAGSAVSPGKKAYSAVSVRTIQLLEEDNWGVCQSDWDNPEEVLVHPNIYSNRNCEQNCIANKFNQLCGCVPLKYQFNANLTVCDPATLYNCTNNKHLVDSEDYWYKQCDCTVECDRVEYIVAVSYSAIPNDYSLARLNGHYNRSKEYIKDNYLALAVYMKEIAFESHQQQKSIDRVAVLSDIGGSMGLFLGMSLITLGEIFIFIFKLIWGLTHRRRKNEIESRDHVGDPNKKHHEEDNETTKDNQSSHKNNSDMNTADNPNNSPAFISHTSTPAPFAYNTHQTTFDGMETQSRSRNIFKRLFSKQY</sequence>
<evidence type="ECO:0000256" key="8">
    <source>
        <dbReference type="ARBA" id="ARBA00023065"/>
    </source>
</evidence>
<feature type="compositionally biased region" description="Basic and acidic residues" evidence="14">
    <location>
        <begin position="485"/>
        <end position="512"/>
    </location>
</feature>
<proteinExistence type="inferred from homology"/>
<name>A0A914XE23_9BILA</name>
<keyword evidence="3 13" id="KW-0813">Transport</keyword>
<dbReference type="PANTHER" id="PTHR11690">
    <property type="entry name" value="AMILORIDE-SENSITIVE SODIUM CHANNEL-RELATED"/>
    <property type="match status" value="1"/>
</dbReference>
<evidence type="ECO:0000256" key="3">
    <source>
        <dbReference type="ARBA" id="ARBA00022448"/>
    </source>
</evidence>
<evidence type="ECO:0000313" key="16">
    <source>
        <dbReference type="Proteomes" id="UP000887566"/>
    </source>
</evidence>
<accession>A0A914XE23</accession>
<evidence type="ECO:0000256" key="7">
    <source>
        <dbReference type="ARBA" id="ARBA00023053"/>
    </source>
</evidence>
<dbReference type="InterPro" id="IPR001873">
    <property type="entry name" value="ENaC"/>
</dbReference>
<organism evidence="16 17">
    <name type="scientific">Plectus sambesii</name>
    <dbReference type="NCBI Taxonomy" id="2011161"/>
    <lineage>
        <taxon>Eukaryota</taxon>
        <taxon>Metazoa</taxon>
        <taxon>Ecdysozoa</taxon>
        <taxon>Nematoda</taxon>
        <taxon>Chromadorea</taxon>
        <taxon>Plectida</taxon>
        <taxon>Plectina</taxon>
        <taxon>Plectoidea</taxon>
        <taxon>Plectidae</taxon>
        <taxon>Plectus</taxon>
    </lineage>
</organism>
<keyword evidence="6 15" id="KW-1133">Transmembrane helix</keyword>
<dbReference type="Gene3D" id="1.10.287.770">
    <property type="entry name" value="YojJ-like"/>
    <property type="match status" value="1"/>
</dbReference>
<evidence type="ECO:0000256" key="2">
    <source>
        <dbReference type="ARBA" id="ARBA00007193"/>
    </source>
</evidence>
<feature type="compositionally biased region" description="Polar residues" evidence="14">
    <location>
        <begin position="513"/>
        <end position="539"/>
    </location>
</feature>
<feature type="transmembrane region" description="Helical" evidence="15">
    <location>
        <begin position="44"/>
        <end position="68"/>
    </location>
</feature>
<dbReference type="Proteomes" id="UP000887566">
    <property type="component" value="Unplaced"/>
</dbReference>
<keyword evidence="8 13" id="KW-0406">Ion transport</keyword>
<evidence type="ECO:0000256" key="6">
    <source>
        <dbReference type="ARBA" id="ARBA00022989"/>
    </source>
</evidence>
<keyword evidence="11 13" id="KW-0739">Sodium transport</keyword>
<evidence type="ECO:0000256" key="12">
    <source>
        <dbReference type="ARBA" id="ARBA00023303"/>
    </source>
</evidence>
<feature type="region of interest" description="Disordered" evidence="14">
    <location>
        <begin position="485"/>
        <end position="539"/>
    </location>
</feature>
<evidence type="ECO:0000256" key="4">
    <source>
        <dbReference type="ARBA" id="ARBA00022461"/>
    </source>
</evidence>
<dbReference type="PRINTS" id="PR01078">
    <property type="entry name" value="AMINACHANNEL"/>
</dbReference>
<keyword evidence="4 13" id="KW-0894">Sodium channel</keyword>
<protein>
    <submittedName>
        <fullName evidence="17">Uncharacterized protein</fullName>
    </submittedName>
</protein>
<keyword evidence="16" id="KW-1185">Reference proteome</keyword>
<keyword evidence="12 13" id="KW-0407">Ion channel</keyword>
<dbReference type="AlphaFoldDB" id="A0A914XE23"/>
<reference evidence="17" key="1">
    <citation type="submission" date="2022-11" db="UniProtKB">
        <authorList>
            <consortium name="WormBaseParasite"/>
        </authorList>
    </citation>
    <scope>IDENTIFICATION</scope>
</reference>
<dbReference type="PANTHER" id="PTHR11690:SF120">
    <property type="entry name" value="FLR-1"/>
    <property type="match status" value="1"/>
</dbReference>
<dbReference type="GO" id="GO:0005886">
    <property type="term" value="C:plasma membrane"/>
    <property type="evidence" value="ECO:0007669"/>
    <property type="project" value="TreeGrafter"/>
</dbReference>
<dbReference type="Pfam" id="PF00858">
    <property type="entry name" value="ASC"/>
    <property type="match status" value="1"/>
</dbReference>
<comment type="similarity">
    <text evidence="2 13">Belongs to the amiloride-sensitive sodium channel (TC 1.A.6) family.</text>
</comment>
<evidence type="ECO:0000256" key="11">
    <source>
        <dbReference type="ARBA" id="ARBA00023201"/>
    </source>
</evidence>